<keyword evidence="2" id="KW-1185">Reference proteome</keyword>
<dbReference type="EMBL" id="BORU01000001">
    <property type="protein sequence ID" value="GIO55016.1"/>
    <property type="molecule type" value="Genomic_DNA"/>
</dbReference>
<sequence length="63" mass="7091">MYNRQKALTGTGTKSANMGYSNLLFSRLQKLTARKVIMNDGFKILETNHSQGTTGEPLFERKP</sequence>
<comment type="caution">
    <text evidence="1">The sequence shown here is derived from an EMBL/GenBank/DDBJ whole genome shotgun (WGS) entry which is preliminary data.</text>
</comment>
<evidence type="ECO:0000313" key="1">
    <source>
        <dbReference type="EMBL" id="GIO55016.1"/>
    </source>
</evidence>
<gene>
    <name evidence="1" type="ORF">J21TS7_33340</name>
</gene>
<dbReference type="Proteomes" id="UP000676601">
    <property type="component" value="Unassembled WGS sequence"/>
</dbReference>
<accession>A0ABQ4LEP4</accession>
<evidence type="ECO:0000313" key="2">
    <source>
        <dbReference type="Proteomes" id="UP000676601"/>
    </source>
</evidence>
<name>A0ABQ4LEP4_9BACL</name>
<reference evidence="1 2" key="1">
    <citation type="submission" date="2021-03" db="EMBL/GenBank/DDBJ databases">
        <title>Antimicrobial resistance genes in bacteria isolated from Japanese honey, and their potential for conferring macrolide and lincosamide resistance in the American foulbrood pathogen Paenibacillus larvae.</title>
        <authorList>
            <person name="Okamoto M."/>
            <person name="Kumagai M."/>
            <person name="Kanamori H."/>
            <person name="Takamatsu D."/>
        </authorList>
    </citation>
    <scope>NUCLEOTIDE SEQUENCE [LARGE SCALE GENOMIC DNA]</scope>
    <source>
        <strain evidence="1 2">J21TS7</strain>
    </source>
</reference>
<protein>
    <submittedName>
        <fullName evidence="1">Uncharacterized protein</fullName>
    </submittedName>
</protein>
<proteinExistence type="predicted"/>
<organism evidence="1 2">
    <name type="scientific">Paenibacillus cineris</name>
    <dbReference type="NCBI Taxonomy" id="237530"/>
    <lineage>
        <taxon>Bacteria</taxon>
        <taxon>Bacillati</taxon>
        <taxon>Bacillota</taxon>
        <taxon>Bacilli</taxon>
        <taxon>Bacillales</taxon>
        <taxon>Paenibacillaceae</taxon>
        <taxon>Paenibacillus</taxon>
    </lineage>
</organism>